<keyword evidence="2" id="KW-1185">Reference proteome</keyword>
<accession>A0A915KSA2</accession>
<proteinExistence type="predicted"/>
<evidence type="ECO:0000313" key="3">
    <source>
        <dbReference type="WBParaSite" id="nRc.2.0.1.t41769-RA"/>
    </source>
</evidence>
<dbReference type="WBParaSite" id="nRc.2.0.1.t41769-RA">
    <property type="protein sequence ID" value="nRc.2.0.1.t41769-RA"/>
    <property type="gene ID" value="nRc.2.0.1.g41769"/>
</dbReference>
<feature type="region of interest" description="Disordered" evidence="1">
    <location>
        <begin position="42"/>
        <end position="62"/>
    </location>
</feature>
<evidence type="ECO:0000313" key="2">
    <source>
        <dbReference type="Proteomes" id="UP000887565"/>
    </source>
</evidence>
<protein>
    <submittedName>
        <fullName evidence="3">Uncharacterized protein</fullName>
    </submittedName>
</protein>
<dbReference type="AlphaFoldDB" id="A0A915KSA2"/>
<reference evidence="3" key="1">
    <citation type="submission" date="2022-11" db="UniProtKB">
        <authorList>
            <consortium name="WormBaseParasite"/>
        </authorList>
    </citation>
    <scope>IDENTIFICATION</scope>
</reference>
<organism evidence="2 3">
    <name type="scientific">Romanomermis culicivorax</name>
    <name type="common">Nematode worm</name>
    <dbReference type="NCBI Taxonomy" id="13658"/>
    <lineage>
        <taxon>Eukaryota</taxon>
        <taxon>Metazoa</taxon>
        <taxon>Ecdysozoa</taxon>
        <taxon>Nematoda</taxon>
        <taxon>Enoplea</taxon>
        <taxon>Dorylaimia</taxon>
        <taxon>Mermithida</taxon>
        <taxon>Mermithoidea</taxon>
        <taxon>Mermithidae</taxon>
        <taxon>Romanomermis</taxon>
    </lineage>
</organism>
<name>A0A915KSA2_ROMCU</name>
<dbReference type="Proteomes" id="UP000887565">
    <property type="component" value="Unplaced"/>
</dbReference>
<sequence>MILVRDAIGGLYVTKTFQIVIILPDLPNSIASSPFWKRGPPFKRGLSSPTTDPPPVLSTRFT</sequence>
<evidence type="ECO:0000256" key="1">
    <source>
        <dbReference type="SAM" id="MobiDB-lite"/>
    </source>
</evidence>